<protein>
    <submittedName>
        <fullName evidence="2">Uncharacterized protein</fullName>
    </submittedName>
</protein>
<dbReference type="Proteomes" id="UP000002220">
    <property type="component" value="Chromosome"/>
</dbReference>
<dbReference type="AlphaFoldDB" id="D5SRZ1"/>
<gene>
    <name evidence="2" type="ordered locus">Plim_2893</name>
</gene>
<proteinExistence type="predicted"/>
<dbReference type="HOGENOM" id="CLU_1420303_0_0_0"/>
<reference evidence="2 3" key="1">
    <citation type="journal article" date="2010" name="Stand. Genomic Sci.">
        <title>Complete genome sequence of Planctomyces limnophilus type strain (Mu 290).</title>
        <authorList>
            <person name="Labutti K."/>
            <person name="Sikorski J."/>
            <person name="Schneider S."/>
            <person name="Nolan M."/>
            <person name="Lucas S."/>
            <person name="Glavina Del Rio T."/>
            <person name="Tice H."/>
            <person name="Cheng J.F."/>
            <person name="Goodwin L."/>
            <person name="Pitluck S."/>
            <person name="Liolios K."/>
            <person name="Ivanova N."/>
            <person name="Mavromatis K."/>
            <person name="Mikhailova N."/>
            <person name="Pati A."/>
            <person name="Chen A."/>
            <person name="Palaniappan K."/>
            <person name="Land M."/>
            <person name="Hauser L."/>
            <person name="Chang Y.J."/>
            <person name="Jeffries C.D."/>
            <person name="Tindall B.J."/>
            <person name="Rohde M."/>
            <person name="Goker M."/>
            <person name="Woyke T."/>
            <person name="Bristow J."/>
            <person name="Eisen J.A."/>
            <person name="Markowitz V."/>
            <person name="Hugenholtz P."/>
            <person name="Kyrpides N.C."/>
            <person name="Klenk H.P."/>
            <person name="Lapidus A."/>
        </authorList>
    </citation>
    <scope>NUCLEOTIDE SEQUENCE [LARGE SCALE GENOMIC DNA]</scope>
    <source>
        <strain evidence="3">ATCC 43296 / DSM 3776 / IFAM 1008 / 290</strain>
    </source>
</reference>
<organism evidence="2 3">
    <name type="scientific">Planctopirus limnophila (strain ATCC 43296 / DSM 3776 / IFAM 1008 / Mu 290)</name>
    <name type="common">Planctomyces limnophilus</name>
    <dbReference type="NCBI Taxonomy" id="521674"/>
    <lineage>
        <taxon>Bacteria</taxon>
        <taxon>Pseudomonadati</taxon>
        <taxon>Planctomycetota</taxon>
        <taxon>Planctomycetia</taxon>
        <taxon>Planctomycetales</taxon>
        <taxon>Planctomycetaceae</taxon>
        <taxon>Planctopirus</taxon>
    </lineage>
</organism>
<dbReference type="eggNOG" id="ENOG50343D4">
    <property type="taxonomic scope" value="Bacteria"/>
</dbReference>
<dbReference type="EMBL" id="CP001744">
    <property type="protein sequence ID" value="ADG68715.1"/>
    <property type="molecule type" value="Genomic_DNA"/>
</dbReference>
<accession>D5SRZ1</accession>
<evidence type="ECO:0000313" key="3">
    <source>
        <dbReference type="Proteomes" id="UP000002220"/>
    </source>
</evidence>
<name>D5SRZ1_PLAL2</name>
<evidence type="ECO:0000313" key="2">
    <source>
        <dbReference type="EMBL" id="ADG68715.1"/>
    </source>
</evidence>
<sequence length="191" mass="20617">MKAPYLLAIGLLVFSGSLLAQNESVETPITLEELHRRNVMGRLGLPLGTVATIDAVITSGNETRAKAYQGLYLLTVTHVNGQPLEKPPLMRFVVDSLSSTVNLPHDKPPLLFGANQDGENPAANRKEIEKEYVGKTHRLVVYEEGGYAGIPDNLPKGVPLAGAAGFGFRFSTSLTVLAESATDIQNHVKKR</sequence>
<feature type="signal peptide" evidence="1">
    <location>
        <begin position="1"/>
        <end position="20"/>
    </location>
</feature>
<keyword evidence="1" id="KW-0732">Signal</keyword>
<dbReference type="RefSeq" id="WP_013111146.1">
    <property type="nucleotide sequence ID" value="NC_014148.1"/>
</dbReference>
<keyword evidence="3" id="KW-1185">Reference proteome</keyword>
<feature type="chain" id="PRO_5003076535" evidence="1">
    <location>
        <begin position="21"/>
        <end position="191"/>
    </location>
</feature>
<dbReference type="KEGG" id="plm:Plim_2893"/>
<dbReference type="OrthoDB" id="282606at2"/>
<evidence type="ECO:0000256" key="1">
    <source>
        <dbReference type="SAM" id="SignalP"/>
    </source>
</evidence>